<name>A0A6J4JT06_9BACT</name>
<organism evidence="11">
    <name type="scientific">uncultured Armatimonadetes bacterium</name>
    <dbReference type="NCBI Taxonomy" id="157466"/>
    <lineage>
        <taxon>Bacteria</taxon>
        <taxon>Bacillati</taxon>
        <taxon>Armatimonadota</taxon>
        <taxon>environmental samples</taxon>
    </lineage>
</organism>
<feature type="transmembrane region" description="Helical" evidence="10">
    <location>
        <begin position="99"/>
        <end position="117"/>
    </location>
</feature>
<feature type="transmembrane region" description="Helical" evidence="10">
    <location>
        <begin position="267"/>
        <end position="286"/>
    </location>
</feature>
<dbReference type="Pfam" id="PF03062">
    <property type="entry name" value="MBOAT"/>
    <property type="match status" value="1"/>
</dbReference>
<dbReference type="GO" id="GO:0016746">
    <property type="term" value="F:acyltransferase activity"/>
    <property type="evidence" value="ECO:0007669"/>
    <property type="project" value="UniProtKB-KW"/>
</dbReference>
<feature type="transmembrane region" description="Helical" evidence="10">
    <location>
        <begin position="6"/>
        <end position="23"/>
    </location>
</feature>
<dbReference type="PIRSF" id="PIRSF500217">
    <property type="entry name" value="AlgI"/>
    <property type="match status" value="1"/>
</dbReference>
<gene>
    <name evidence="11" type="ORF">AVDCRST_MAG63-4002</name>
</gene>
<feature type="transmembrane region" description="Helical" evidence="10">
    <location>
        <begin position="174"/>
        <end position="194"/>
    </location>
</feature>
<keyword evidence="5 10" id="KW-0812">Transmembrane</keyword>
<feature type="transmembrane region" description="Helical" evidence="10">
    <location>
        <begin position="421"/>
        <end position="447"/>
    </location>
</feature>
<dbReference type="PANTHER" id="PTHR13285:SF23">
    <property type="entry name" value="TEICHOIC ACID D-ALANYLTRANSFERASE"/>
    <property type="match status" value="1"/>
</dbReference>
<comment type="similarity">
    <text evidence="2 9">Belongs to the membrane-bound acyltransferase family.</text>
</comment>
<evidence type="ECO:0000256" key="7">
    <source>
        <dbReference type="ARBA" id="ARBA00023136"/>
    </source>
</evidence>
<evidence type="ECO:0000256" key="8">
    <source>
        <dbReference type="ARBA" id="ARBA00023315"/>
    </source>
</evidence>
<evidence type="ECO:0000256" key="10">
    <source>
        <dbReference type="SAM" id="Phobius"/>
    </source>
</evidence>
<dbReference type="EC" id="2.3.1.-" evidence="11"/>
<dbReference type="InterPro" id="IPR028362">
    <property type="entry name" value="AlgI"/>
</dbReference>
<proteinExistence type="inferred from homology"/>
<dbReference type="EMBL" id="CADCTO010000551">
    <property type="protein sequence ID" value="CAA9286640.1"/>
    <property type="molecule type" value="Genomic_DNA"/>
</dbReference>
<evidence type="ECO:0000256" key="9">
    <source>
        <dbReference type="PIRNR" id="PIRNR016636"/>
    </source>
</evidence>
<dbReference type="InterPro" id="IPR051085">
    <property type="entry name" value="MB_O-acyltransferase"/>
</dbReference>
<evidence type="ECO:0000256" key="2">
    <source>
        <dbReference type="ARBA" id="ARBA00010323"/>
    </source>
</evidence>
<dbReference type="AlphaFoldDB" id="A0A6J4JT06"/>
<protein>
    <submittedName>
        <fullName evidence="11">Probable poly(Beta-D-mannuronate) O-acetylase</fullName>
        <ecNumber evidence="11">2.3.1.-</ecNumber>
    </submittedName>
</protein>
<evidence type="ECO:0000256" key="4">
    <source>
        <dbReference type="ARBA" id="ARBA00022679"/>
    </source>
</evidence>
<dbReference type="InterPro" id="IPR004299">
    <property type="entry name" value="MBOAT_fam"/>
</dbReference>
<dbReference type="GO" id="GO:0005886">
    <property type="term" value="C:plasma membrane"/>
    <property type="evidence" value="ECO:0007669"/>
    <property type="project" value="UniProtKB-SubCell"/>
</dbReference>
<evidence type="ECO:0000256" key="5">
    <source>
        <dbReference type="ARBA" id="ARBA00022692"/>
    </source>
</evidence>
<keyword evidence="4 9" id="KW-0808">Transferase</keyword>
<keyword evidence="6 10" id="KW-1133">Transmembrane helix</keyword>
<evidence type="ECO:0000256" key="6">
    <source>
        <dbReference type="ARBA" id="ARBA00022989"/>
    </source>
</evidence>
<feature type="transmembrane region" description="Helical" evidence="10">
    <location>
        <begin position="35"/>
        <end position="56"/>
    </location>
</feature>
<keyword evidence="3 9" id="KW-1003">Cell membrane</keyword>
<feature type="transmembrane region" description="Helical" evidence="10">
    <location>
        <begin position="332"/>
        <end position="353"/>
    </location>
</feature>
<comment type="subcellular location">
    <subcellularLocation>
        <location evidence="1">Cell membrane</location>
        <topology evidence="1">Multi-pass membrane protein</topology>
    </subcellularLocation>
</comment>
<feature type="transmembrane region" description="Helical" evidence="10">
    <location>
        <begin position="144"/>
        <end position="162"/>
    </location>
</feature>
<evidence type="ECO:0000256" key="1">
    <source>
        <dbReference type="ARBA" id="ARBA00004651"/>
    </source>
</evidence>
<keyword evidence="8 9" id="KW-0012">Acyltransferase</keyword>
<evidence type="ECO:0000256" key="3">
    <source>
        <dbReference type="ARBA" id="ARBA00022475"/>
    </source>
</evidence>
<dbReference type="GO" id="GO:0042121">
    <property type="term" value="P:alginic acid biosynthetic process"/>
    <property type="evidence" value="ECO:0007669"/>
    <property type="project" value="InterPro"/>
</dbReference>
<feature type="transmembrane region" description="Helical" evidence="10">
    <location>
        <begin position="467"/>
        <end position="489"/>
    </location>
</feature>
<reference evidence="11" key="1">
    <citation type="submission" date="2020-02" db="EMBL/GenBank/DDBJ databases">
        <authorList>
            <person name="Meier V. D."/>
        </authorList>
    </citation>
    <scope>NUCLEOTIDE SEQUENCE</scope>
    <source>
        <strain evidence="11">AVDCRST_MAG63</strain>
    </source>
</reference>
<sequence length="490" mass="55548">MVFSSHIFLYYFLPLALLLYYALYRAPQRARNLLLALLGYVFYGWANPLFVFLMFGTTFVDWLLSVVIARNTWAVWRTWRQEVVPLPMNAPRSRRQRTALCLSVVSNLLMLGFFKYFNFGVESFGALVAALGGDPAQWTPTLRVVLPLGISFYTFQSLSYIIDVYRGDAKAMQNFVDFACFVSMFPHLVAGPILKFSFLADQLERRTLTLDKFARGVGFFSLGLAKKILLANPCGKIADVTFGAGSVHTADAWYGAVAYAFQIYFDFSGYSDMAIGLGLMLGFVFARNFDHPYRSASITEFWRRWHISLSTWLREYLYIPLGGNRKGKVRTYVNLMLTMVLGGLWHGASWNFVIWGGLHGGMLAVERGQGEGGLNRLPRPVRLAGTFVVVLVGWVFFRASDLPGALRYLESMAGFARPQEGAGLLAGILYQPYYLLCLGTAAAVVWLCPDTWEWTQRLTWRKTVVCFLFFWLALVILATQAYNPFIYFIF</sequence>
<accession>A0A6J4JT06</accession>
<keyword evidence="7 9" id="KW-0472">Membrane</keyword>
<dbReference type="PIRSF" id="PIRSF016636">
    <property type="entry name" value="AlgI_DltB"/>
    <property type="match status" value="1"/>
</dbReference>
<dbReference type="InterPro" id="IPR024194">
    <property type="entry name" value="Ac/AlaTfrase_AlgI/DltB"/>
</dbReference>
<evidence type="ECO:0000313" key="11">
    <source>
        <dbReference type="EMBL" id="CAA9286640.1"/>
    </source>
</evidence>
<dbReference type="PANTHER" id="PTHR13285">
    <property type="entry name" value="ACYLTRANSFERASE"/>
    <property type="match status" value="1"/>
</dbReference>